<reference evidence="1 2" key="1">
    <citation type="submission" date="2019-06" db="EMBL/GenBank/DDBJ databases">
        <title>Sorghum-associated microbial communities from plants grown in Nebraska, USA.</title>
        <authorList>
            <person name="Schachtman D."/>
        </authorList>
    </citation>
    <scope>NUCLEOTIDE SEQUENCE [LARGE SCALE GENOMIC DNA]</scope>
    <source>
        <strain evidence="1 2">1209</strain>
    </source>
</reference>
<keyword evidence="2" id="KW-1185">Reference proteome</keyword>
<dbReference type="PROSITE" id="PS51257">
    <property type="entry name" value="PROKAR_LIPOPROTEIN"/>
    <property type="match status" value="1"/>
</dbReference>
<name>A0A561PXG0_9BACT</name>
<comment type="caution">
    <text evidence="1">The sequence shown here is derived from an EMBL/GenBank/DDBJ whole genome shotgun (WGS) entry which is preliminary data.</text>
</comment>
<evidence type="ECO:0008006" key="3">
    <source>
        <dbReference type="Google" id="ProtNLM"/>
    </source>
</evidence>
<dbReference type="Proteomes" id="UP000320811">
    <property type="component" value="Unassembled WGS sequence"/>
</dbReference>
<gene>
    <name evidence="1" type="ORF">FHW36_102560</name>
</gene>
<accession>A0A561PXG0</accession>
<proteinExistence type="predicted"/>
<protein>
    <recommendedName>
        <fullName evidence="3">Lipoprotein</fullName>
    </recommendedName>
</protein>
<dbReference type="AlphaFoldDB" id="A0A561PXG0"/>
<evidence type="ECO:0000313" key="2">
    <source>
        <dbReference type="Proteomes" id="UP000320811"/>
    </source>
</evidence>
<organism evidence="1 2">
    <name type="scientific">Chitinophaga polysaccharea</name>
    <dbReference type="NCBI Taxonomy" id="1293035"/>
    <lineage>
        <taxon>Bacteria</taxon>
        <taxon>Pseudomonadati</taxon>
        <taxon>Bacteroidota</taxon>
        <taxon>Chitinophagia</taxon>
        <taxon>Chitinophagales</taxon>
        <taxon>Chitinophagaceae</taxon>
        <taxon>Chitinophaga</taxon>
    </lineage>
</organism>
<sequence length="110" mass="12726">MKKLHIQLWLWSLLSVMILLGVSCRKKNDPSPNKETREVIFLGSFVPDTITLEKENVVVISFKNYKGTFKFILVRVSSNMYMSFLKHARKSARPVKIYVYKGSTDIADIK</sequence>
<dbReference type="EMBL" id="VIWO01000002">
    <property type="protein sequence ID" value="TWF42799.1"/>
    <property type="molecule type" value="Genomic_DNA"/>
</dbReference>
<evidence type="ECO:0000313" key="1">
    <source>
        <dbReference type="EMBL" id="TWF42799.1"/>
    </source>
</evidence>